<comment type="caution">
    <text evidence="2">The sequence shown here is derived from an EMBL/GenBank/DDBJ whole genome shotgun (WGS) entry which is preliminary data.</text>
</comment>
<dbReference type="PANTHER" id="PTHR47691:SF3">
    <property type="entry name" value="HTH-TYPE TRANSCRIPTIONAL REGULATOR RV0890C-RELATED"/>
    <property type="match status" value="1"/>
</dbReference>
<dbReference type="Gene3D" id="3.40.50.300">
    <property type="entry name" value="P-loop containing nucleotide triphosphate hydrolases"/>
    <property type="match status" value="1"/>
</dbReference>
<dbReference type="InterPro" id="IPR011990">
    <property type="entry name" value="TPR-like_helical_dom_sf"/>
</dbReference>
<dbReference type="EMBL" id="QGSZ01000241">
    <property type="protein sequence ID" value="RQX00519.1"/>
    <property type="molecule type" value="Genomic_DNA"/>
</dbReference>
<dbReference type="InterPro" id="IPR002182">
    <property type="entry name" value="NB-ARC"/>
</dbReference>
<reference evidence="2 3" key="1">
    <citation type="submission" date="2018-05" db="EMBL/GenBank/DDBJ databases">
        <title>Micromonospora from Atacama Desert.</title>
        <authorList>
            <person name="Carro L."/>
            <person name="Goodfellow M."/>
            <person name="Klenk H.-P."/>
        </authorList>
    </citation>
    <scope>NUCLEOTIDE SEQUENCE [LARGE SCALE GENOMIC DNA]</scope>
    <source>
        <strain evidence="2 3">LB39</strain>
    </source>
</reference>
<evidence type="ECO:0000313" key="3">
    <source>
        <dbReference type="Proteomes" id="UP000282312"/>
    </source>
</evidence>
<sequence>MVIIHRATSVRGKRMTELADGLPSPNGLGNPGDYIAALRRLRAWSDLSYRQLARRAEALGETLPASTTASMLARSSLPRSDVVATFVRACGLDKASVATWVAARNTLAAASTRPAAAAPVTHDAPRPAPDGGSVPAMLPADIADFTGREDQVASLHQLLSGATKTDRHHHAPAIAMISGMGGIGKTALAVHVAHRLAGTYPDGQLYVNLRGADASPLQSGDVLARFLRALGVQNQVIPADETERAELYRTRLADRCVLLVLDNAATEEQVRPLLPGTASCAVILTSRARLTGIEGARRVDLDVFPPNAAIRLLARITTDDRVTAQHTGAARIVSLCGGLPLAVRVAGARLAARPTWHLGHLATMLGDERRRLDQLTAGDLAVRASLALSYQALDPTVRRLFRLLGLFDLPDFPAWFAAAILDSTLDTGIERAEALVDAQLLTATDTDVAGQQRYRFHDLVRIFARERAEAEETSESLASALTRGFGGWLALTERMARHIPGPCYAAISGPAPRPVTGWVERYTPGVDPGLWFDAERSALRSLIRQACLLGRDDVAFDLAGCMEKYFDVRGMYSDWVDTNTEVMSACRTAGNLLGEAVMLRGLIDVTTWINDGGDGDAMSRLHDEAFRLLDMFTLLRHEQGMSDAAVMCSWALTAAGDHHTAITYATRALQLANRSGHRGGRIRSRLALSVAHYEQGRFDDAAAGLADALDEARALDNPRWVATVLQFSGITHRQLDNLEHSQRMLRESLTISRHYGDTYTEVLTLLALARLALQRGDPSARTTAETSVALSREYRMSHHLAEALEVLGEIELADGFPERAIGHLEESVAIWRTRGWHSMQATALTNLGKAYAQIEPLAARRAFEEAGAILTRLGDTDKLTELLPYTLPQGAECRQGTTSPRVG</sequence>
<dbReference type="Pfam" id="PF00931">
    <property type="entry name" value="NB-ARC"/>
    <property type="match status" value="1"/>
</dbReference>
<dbReference type="PRINTS" id="PR00364">
    <property type="entry name" value="DISEASERSIST"/>
</dbReference>
<dbReference type="Gene3D" id="1.25.40.10">
    <property type="entry name" value="Tetratricopeptide repeat domain"/>
    <property type="match status" value="2"/>
</dbReference>
<dbReference type="SUPFAM" id="SSF52540">
    <property type="entry name" value="P-loop containing nucleoside triphosphate hydrolases"/>
    <property type="match status" value="1"/>
</dbReference>
<dbReference type="AlphaFoldDB" id="A0A3N9WIP3"/>
<name>A0A3N9WIP3_9ACTN</name>
<dbReference type="GO" id="GO:0043531">
    <property type="term" value="F:ADP binding"/>
    <property type="evidence" value="ECO:0007669"/>
    <property type="project" value="InterPro"/>
</dbReference>
<dbReference type="InterPro" id="IPR027417">
    <property type="entry name" value="P-loop_NTPase"/>
</dbReference>
<dbReference type="PANTHER" id="PTHR47691">
    <property type="entry name" value="REGULATOR-RELATED"/>
    <property type="match status" value="1"/>
</dbReference>
<protein>
    <submittedName>
        <fullName evidence="2">AfsR family transcriptional regulator</fullName>
    </submittedName>
</protein>
<dbReference type="SUPFAM" id="SSF48452">
    <property type="entry name" value="TPR-like"/>
    <property type="match status" value="2"/>
</dbReference>
<gene>
    <name evidence="2" type="ORF">DLJ59_21255</name>
</gene>
<feature type="domain" description="NB-ARC" evidence="1">
    <location>
        <begin position="172"/>
        <end position="289"/>
    </location>
</feature>
<keyword evidence="3" id="KW-1185">Reference proteome</keyword>
<organism evidence="2 3">
    <name type="scientific">Micromonospora inaquosa</name>
    <dbReference type="NCBI Taxonomy" id="2203716"/>
    <lineage>
        <taxon>Bacteria</taxon>
        <taxon>Bacillati</taxon>
        <taxon>Actinomycetota</taxon>
        <taxon>Actinomycetes</taxon>
        <taxon>Micromonosporales</taxon>
        <taxon>Micromonosporaceae</taxon>
        <taxon>Micromonospora</taxon>
    </lineage>
</organism>
<proteinExistence type="predicted"/>
<dbReference type="Proteomes" id="UP000282312">
    <property type="component" value="Unassembled WGS sequence"/>
</dbReference>
<evidence type="ECO:0000259" key="1">
    <source>
        <dbReference type="Pfam" id="PF00931"/>
    </source>
</evidence>
<accession>A0A3N9WIP3</accession>
<evidence type="ECO:0000313" key="2">
    <source>
        <dbReference type="EMBL" id="RQX00519.1"/>
    </source>
</evidence>